<dbReference type="EMBL" id="QYUO01000001">
    <property type="protein sequence ID" value="RJF99298.1"/>
    <property type="molecule type" value="Genomic_DNA"/>
</dbReference>
<feature type="domain" description="HTH cro/C1-type" evidence="3">
    <location>
        <begin position="19"/>
        <end position="45"/>
    </location>
</feature>
<dbReference type="Gene3D" id="1.10.10.2690">
    <property type="match status" value="1"/>
</dbReference>
<evidence type="ECO:0000259" key="3">
    <source>
        <dbReference type="PROSITE" id="PS50943"/>
    </source>
</evidence>
<dbReference type="Proteomes" id="UP000265955">
    <property type="component" value="Unassembled WGS sequence"/>
</dbReference>
<keyword evidence="1" id="KW-0805">Transcription regulation</keyword>
<dbReference type="InterPro" id="IPR009057">
    <property type="entry name" value="Homeodomain-like_sf"/>
</dbReference>
<evidence type="ECO:0000313" key="4">
    <source>
        <dbReference type="EMBL" id="RJF99298.1"/>
    </source>
</evidence>
<protein>
    <recommendedName>
        <fullName evidence="3">HTH cro/C1-type domain-containing protein</fullName>
    </recommendedName>
</protein>
<dbReference type="PROSITE" id="PS50943">
    <property type="entry name" value="HTH_CROC1"/>
    <property type="match status" value="1"/>
</dbReference>
<proteinExistence type="predicted"/>
<comment type="caution">
    <text evidence="4">The sequence shown here is derived from an EMBL/GenBank/DDBJ whole genome shotgun (WGS) entry which is preliminary data.</text>
</comment>
<reference evidence="5" key="1">
    <citation type="submission" date="2018-09" db="EMBL/GenBank/DDBJ databases">
        <authorList>
            <person name="Zhu H."/>
        </authorList>
    </citation>
    <scope>NUCLEOTIDE SEQUENCE [LARGE SCALE GENOMIC DNA]</scope>
    <source>
        <strain evidence="5">K1R23-30</strain>
    </source>
</reference>
<dbReference type="InterPro" id="IPR001387">
    <property type="entry name" value="Cro/C1-type_HTH"/>
</dbReference>
<dbReference type="OrthoDB" id="9772604at2"/>
<dbReference type="InterPro" id="IPR025959">
    <property type="entry name" value="Winged_HTH_dom"/>
</dbReference>
<name>A0A3A3FX99_9BURK</name>
<dbReference type="Pfam" id="PF13592">
    <property type="entry name" value="HTH_33"/>
    <property type="match status" value="1"/>
</dbReference>
<gene>
    <name evidence="4" type="ORF">D3871_12785</name>
</gene>
<evidence type="ECO:0000313" key="5">
    <source>
        <dbReference type="Proteomes" id="UP000265955"/>
    </source>
</evidence>
<accession>A0A3A3FX99</accession>
<dbReference type="SUPFAM" id="SSF46689">
    <property type="entry name" value="Homeodomain-like"/>
    <property type="match status" value="1"/>
</dbReference>
<evidence type="ECO:0000256" key="1">
    <source>
        <dbReference type="ARBA" id="ARBA00023015"/>
    </source>
</evidence>
<keyword evidence="2" id="KW-0804">Transcription</keyword>
<organism evidence="4 5">
    <name type="scientific">Noviherbaspirillum saxi</name>
    <dbReference type="NCBI Taxonomy" id="2320863"/>
    <lineage>
        <taxon>Bacteria</taxon>
        <taxon>Pseudomonadati</taxon>
        <taxon>Pseudomonadota</taxon>
        <taxon>Betaproteobacteria</taxon>
        <taxon>Burkholderiales</taxon>
        <taxon>Oxalobacteraceae</taxon>
        <taxon>Noviherbaspirillum</taxon>
    </lineage>
</organism>
<dbReference type="InterPro" id="IPR053721">
    <property type="entry name" value="Fimbrial_Adhesin_Reg"/>
</dbReference>
<sequence length="172" mass="19788">MAKKRYKRDFEALEQRRKIAARLLAKGMKQAEVARELHVSRQSVSVWAKAQAVDKEGWRRKPLDSCPGLNPAQRRWLCKLLVRGAQANGFPNDAWTLRRIGQLIEQEFGIAYGKTNIWLLLKAMGFSCQRPAGRASQRNEEAIRQWRLKRWPMLKKKPAGREESCSSSTRAA</sequence>
<dbReference type="AlphaFoldDB" id="A0A3A3FX99"/>
<keyword evidence="5" id="KW-1185">Reference proteome</keyword>
<dbReference type="Pfam" id="PF13384">
    <property type="entry name" value="HTH_23"/>
    <property type="match status" value="1"/>
</dbReference>
<dbReference type="RefSeq" id="WP_119769239.1">
    <property type="nucleotide sequence ID" value="NZ_QYUO01000001.1"/>
</dbReference>
<evidence type="ECO:0000256" key="2">
    <source>
        <dbReference type="ARBA" id="ARBA00023163"/>
    </source>
</evidence>